<dbReference type="PROSITE" id="PS50005">
    <property type="entry name" value="TPR"/>
    <property type="match status" value="4"/>
</dbReference>
<evidence type="ECO:0000313" key="6">
    <source>
        <dbReference type="Proteomes" id="UP000199513"/>
    </source>
</evidence>
<dbReference type="InterPro" id="IPR011990">
    <property type="entry name" value="TPR-like_helical_dom_sf"/>
</dbReference>
<dbReference type="STRING" id="1003.SAMN04488541_10242"/>
<dbReference type="PANTHER" id="PTHR12558:SF13">
    <property type="entry name" value="CELL DIVISION CYCLE PROTEIN 27 HOMOLOG"/>
    <property type="match status" value="1"/>
</dbReference>
<dbReference type="AlphaFoldDB" id="A0A1I2HID3"/>
<dbReference type="Pfam" id="PF07719">
    <property type="entry name" value="TPR_2"/>
    <property type="match status" value="1"/>
</dbReference>
<dbReference type="Proteomes" id="UP000199513">
    <property type="component" value="Unassembled WGS sequence"/>
</dbReference>
<reference evidence="5 6" key="1">
    <citation type="submission" date="2016-10" db="EMBL/GenBank/DDBJ databases">
        <authorList>
            <person name="de Groot N.N."/>
        </authorList>
    </citation>
    <scope>NUCLEOTIDE SEQUENCE [LARGE SCALE GENOMIC DNA]</scope>
    <source>
        <strain>GEY</strain>
        <strain evidence="6">DSM 9560</strain>
    </source>
</reference>
<keyword evidence="2 3" id="KW-0802">TPR repeat</keyword>
<dbReference type="Pfam" id="PF12895">
    <property type="entry name" value="ANAPC3"/>
    <property type="match status" value="1"/>
</dbReference>
<evidence type="ECO:0000256" key="1">
    <source>
        <dbReference type="ARBA" id="ARBA00022737"/>
    </source>
</evidence>
<dbReference type="SUPFAM" id="SSF48452">
    <property type="entry name" value="TPR-like"/>
    <property type="match status" value="2"/>
</dbReference>
<keyword evidence="1" id="KW-0677">Repeat</keyword>
<dbReference type="Pfam" id="PF13181">
    <property type="entry name" value="TPR_8"/>
    <property type="match status" value="1"/>
</dbReference>
<name>A0A1I2HID3_9BACT</name>
<dbReference type="InterPro" id="IPR013105">
    <property type="entry name" value="TPR_2"/>
</dbReference>
<dbReference type="EMBL" id="FONY01000024">
    <property type="protein sequence ID" value="SFF29060.1"/>
    <property type="molecule type" value="Genomic_DNA"/>
</dbReference>
<dbReference type="Gene3D" id="1.25.40.10">
    <property type="entry name" value="Tetratricopeptide repeat domain"/>
    <property type="match status" value="3"/>
</dbReference>
<feature type="repeat" description="TPR" evidence="3">
    <location>
        <begin position="449"/>
        <end position="482"/>
    </location>
</feature>
<dbReference type="OrthoDB" id="9814220at2"/>
<feature type="repeat" description="TPR" evidence="3">
    <location>
        <begin position="343"/>
        <end position="376"/>
    </location>
</feature>
<dbReference type="SMART" id="SM00028">
    <property type="entry name" value="TPR"/>
    <property type="match status" value="7"/>
</dbReference>
<dbReference type="Pfam" id="PF13432">
    <property type="entry name" value="TPR_16"/>
    <property type="match status" value="1"/>
</dbReference>
<protein>
    <submittedName>
        <fullName evidence="5">Tetratricopeptide repeat-containing protein</fullName>
    </submittedName>
</protein>
<dbReference type="Gene3D" id="1.25.40.1040">
    <property type="match status" value="1"/>
</dbReference>
<accession>A0A1I2HID3</accession>
<keyword evidence="4" id="KW-0175">Coiled coil</keyword>
<organism evidence="5 6">
    <name type="scientific">Thermoflexibacter ruber</name>
    <dbReference type="NCBI Taxonomy" id="1003"/>
    <lineage>
        <taxon>Bacteria</taxon>
        <taxon>Pseudomonadati</taxon>
        <taxon>Bacteroidota</taxon>
        <taxon>Cytophagia</taxon>
        <taxon>Cytophagales</taxon>
        <taxon>Thermoflexibacteraceae</taxon>
        <taxon>Thermoflexibacter</taxon>
    </lineage>
</organism>
<gene>
    <name evidence="5" type="ORF">SAMN04488541_10242</name>
</gene>
<feature type="repeat" description="TPR" evidence="3">
    <location>
        <begin position="135"/>
        <end position="168"/>
    </location>
</feature>
<evidence type="ECO:0000256" key="3">
    <source>
        <dbReference type="PROSITE-ProRule" id="PRU00339"/>
    </source>
</evidence>
<proteinExistence type="predicted"/>
<keyword evidence="6" id="KW-1185">Reference proteome</keyword>
<dbReference type="InterPro" id="IPR019734">
    <property type="entry name" value="TPR_rpt"/>
</dbReference>
<evidence type="ECO:0000313" key="5">
    <source>
        <dbReference type="EMBL" id="SFF29060.1"/>
    </source>
</evidence>
<feature type="repeat" description="TPR" evidence="3">
    <location>
        <begin position="101"/>
        <end position="134"/>
    </location>
</feature>
<evidence type="ECO:0000256" key="4">
    <source>
        <dbReference type="SAM" id="Coils"/>
    </source>
</evidence>
<dbReference type="PROSITE" id="PS50293">
    <property type="entry name" value="TPR_REGION"/>
    <property type="match status" value="1"/>
</dbReference>
<sequence length="598" mass="69805">MKSMLIRYIRVSLPLFVFLIISTIAIKATFAQKKDKPEKKEEQKQEQEADNGEVFGQELSNENYIFGDAMQAYLLEKMMDQNFAKSLPLFQTCIKIYPKNAAAHFKIAEIYVKKDSLDKAVPYVKKAIELNPQNKFYYTLLAEIYHKQNRFTAAVEVYENLIKNIPKSENYYYNIATIYTYQERYKEAIEVYDKLEKKFGIDEEIIKRKQKIYLQLKDVNSALKEGQKLIDTYPDVVEYKEAQAEILINQKKYEEAKKLLLSVIEHSPDNSYARLLLSDIYQIQGDTPNQLKEIEIAFNNPDLDLEAKIRVLTGYYMVIENENKRKTAIKLAEMTLKNNPESSKLHFYYGDFLRFDNRFKEAREAYTKAVELDGNNYQAWTSLLDTDIQLQDYEALIKHSEEGLELFPNHAIFWYMNGVGHFFKKKYDNAIESLEQAKMLASENKEILTEVHKYLGEVYQATKEYAKSDIAFEEALSLNPHDVFILNNYSYYLTLRKDKLNRAKELSTKLVQISPNQPTYMDTHGWVLFTMGDYKNAKTWIEKAAQLSNDGTIIEHYGDVLYKLGQVQEALIQWQKAKTAGGTSNMIDKKIADKKLYE</sequence>
<dbReference type="PANTHER" id="PTHR12558">
    <property type="entry name" value="CELL DIVISION CYCLE 16,23,27"/>
    <property type="match status" value="1"/>
</dbReference>
<feature type="coiled-coil region" evidence="4">
    <location>
        <begin position="424"/>
        <end position="451"/>
    </location>
</feature>
<evidence type="ECO:0000256" key="2">
    <source>
        <dbReference type="ARBA" id="ARBA00022803"/>
    </source>
</evidence>